<dbReference type="AlphaFoldDB" id="A0A1W1IJT0"/>
<name>A0A1W1IJT0_9LACT</name>
<feature type="region of interest" description="Disordered" evidence="1">
    <location>
        <begin position="1"/>
        <end position="39"/>
    </location>
</feature>
<gene>
    <name evidence="2" type="ORF">TPAS_2987</name>
    <name evidence="3" type="ORF">TPAS_3004</name>
</gene>
<proteinExistence type="predicted"/>
<dbReference type="Proteomes" id="UP000195985">
    <property type="component" value="Unassembled WGS sequence"/>
</dbReference>
<keyword evidence="4" id="KW-1185">Reference proteome</keyword>
<evidence type="ECO:0000313" key="3">
    <source>
        <dbReference type="EMBL" id="SLM53276.1"/>
    </source>
</evidence>
<evidence type="ECO:0000313" key="4">
    <source>
        <dbReference type="Proteomes" id="UP000195985"/>
    </source>
</evidence>
<evidence type="ECO:0000313" key="2">
    <source>
        <dbReference type="EMBL" id="SLM53259.1"/>
    </source>
</evidence>
<dbReference type="STRING" id="43064.SAMN04488086_1354"/>
<evidence type="ECO:0000256" key="1">
    <source>
        <dbReference type="SAM" id="MobiDB-lite"/>
    </source>
</evidence>
<dbReference type="EMBL" id="FWEY01000015">
    <property type="protein sequence ID" value="SLM53259.1"/>
    <property type="molecule type" value="Genomic_DNA"/>
</dbReference>
<reference evidence="3" key="1">
    <citation type="submission" date="2016-04" db="EMBL/GenBank/DDBJ databases">
        <authorList>
            <person name="Evans L.H."/>
            <person name="Alamgir A."/>
            <person name="Owens N."/>
            <person name="Weber N.D."/>
            <person name="Virtaneva K."/>
            <person name="Barbian K."/>
            <person name="Babar A."/>
            <person name="Rosenke K."/>
        </authorList>
    </citation>
    <scope>NUCLEOTIDE SEQUENCE [LARGE SCALE GENOMIC DNA]</scope>
    <source>
        <strain evidence="3">Trichococcus pasteurii</strain>
    </source>
</reference>
<dbReference type="Pfam" id="PF17363">
    <property type="entry name" value="DUF5388"/>
    <property type="match status" value="1"/>
</dbReference>
<sequence>MNNRDSLLRVNKGNSLDRGKNIRPNETFTQDDLKKESKKEKITKTEFVTYYANIRINNHIRNQLQSLSLMGLAKSQKGALELLINEYVNGMPEELRREYELNYKTLEDRDVKLKANK</sequence>
<protein>
    <submittedName>
        <fullName evidence="3">Uncharacterized protein</fullName>
    </submittedName>
</protein>
<organism evidence="3 4">
    <name type="scientific">Trichococcus pasteurii</name>
    <dbReference type="NCBI Taxonomy" id="43064"/>
    <lineage>
        <taxon>Bacteria</taxon>
        <taxon>Bacillati</taxon>
        <taxon>Bacillota</taxon>
        <taxon>Bacilli</taxon>
        <taxon>Lactobacillales</taxon>
        <taxon>Carnobacteriaceae</taxon>
        <taxon>Trichococcus</taxon>
    </lineage>
</organism>
<dbReference type="OrthoDB" id="2293683at2"/>
<dbReference type="InterPro" id="IPR035528">
    <property type="entry name" value="DUF5388"/>
</dbReference>
<reference evidence="4" key="2">
    <citation type="submission" date="2016-04" db="EMBL/GenBank/DDBJ databases">
        <authorList>
            <person name="Strepis N."/>
        </authorList>
    </citation>
    <scope>NUCLEOTIDE SEQUENCE [LARGE SCALE GENOMIC DNA]</scope>
</reference>
<accession>A0A1W1IJT0</accession>
<dbReference type="RefSeq" id="WP_086943944.1">
    <property type="nucleotide sequence ID" value="NZ_FONM01000035.1"/>
</dbReference>
<dbReference type="EMBL" id="FWEY01000015">
    <property type="protein sequence ID" value="SLM53276.1"/>
    <property type="molecule type" value="Genomic_DNA"/>
</dbReference>